<evidence type="ECO:0000256" key="2">
    <source>
        <dbReference type="ARBA" id="ARBA00022692"/>
    </source>
</evidence>
<dbReference type="GO" id="GO:0022857">
    <property type="term" value="F:transmembrane transporter activity"/>
    <property type="evidence" value="ECO:0007669"/>
    <property type="project" value="InterPro"/>
</dbReference>
<accession>L2FI89</accession>
<name>L2FI89_COLFN</name>
<feature type="transmembrane region" description="Helical" evidence="6">
    <location>
        <begin position="20"/>
        <end position="42"/>
    </location>
</feature>
<keyword evidence="3 6" id="KW-1133">Transmembrane helix</keyword>
<proteinExistence type="predicted"/>
<keyword evidence="4 6" id="KW-0472">Membrane</keyword>
<evidence type="ECO:0000256" key="1">
    <source>
        <dbReference type="ARBA" id="ARBA00004370"/>
    </source>
</evidence>
<dbReference type="EMBL" id="KB021103">
    <property type="protein sequence ID" value="ELA25865.1"/>
    <property type="molecule type" value="Genomic_DNA"/>
</dbReference>
<sequence length="117" mass="13039">MAVYMGIWIDGTNKPASDAAIASVFVYAVGWSIGLCTVQYLYGTEIYPTRIRSVCYATNMALHWFFPGPWWWMGWRASVDLEGSETKPFGRGSSSGKDSSGRESEKGPFAHERKTDV</sequence>
<evidence type="ECO:0000256" key="3">
    <source>
        <dbReference type="ARBA" id="ARBA00022989"/>
    </source>
</evidence>
<reference evidence="7" key="1">
    <citation type="submission" date="2012-08" db="EMBL/GenBank/DDBJ databases">
        <title>Genome analysis of Colletotrichum orbiculare and Colletotrichum fructicola.</title>
        <authorList>
            <person name="Gan P.H.P."/>
            <person name="Ikeda K."/>
            <person name="Irieda H."/>
            <person name="Narusaka M."/>
            <person name="O'Connell R.J."/>
            <person name="Narusaka Y."/>
            <person name="Takano Y."/>
            <person name="Kubo Y."/>
            <person name="Shirasu K."/>
        </authorList>
    </citation>
    <scope>NUCLEOTIDE SEQUENCE</scope>
    <source>
        <strain evidence="7">Nara gc5</strain>
    </source>
</reference>
<organism evidence="7">
    <name type="scientific">Colletotrichum fructicola (strain Nara gc5)</name>
    <name type="common">Anthracnose fungus</name>
    <name type="synonym">Colletotrichum gloeosporioides (strain Nara gc5)</name>
    <dbReference type="NCBI Taxonomy" id="1213859"/>
    <lineage>
        <taxon>Eukaryota</taxon>
        <taxon>Fungi</taxon>
        <taxon>Dikarya</taxon>
        <taxon>Ascomycota</taxon>
        <taxon>Pezizomycotina</taxon>
        <taxon>Sordariomycetes</taxon>
        <taxon>Hypocreomycetidae</taxon>
        <taxon>Glomerellales</taxon>
        <taxon>Glomerellaceae</taxon>
        <taxon>Colletotrichum</taxon>
        <taxon>Colletotrichum gloeosporioides species complex</taxon>
    </lineage>
</organism>
<comment type="subcellular location">
    <subcellularLocation>
        <location evidence="1">Membrane</location>
    </subcellularLocation>
</comment>
<protein>
    <submittedName>
        <fullName evidence="7">MFS quinate transporter</fullName>
    </submittedName>
</protein>
<dbReference type="InterPro" id="IPR036259">
    <property type="entry name" value="MFS_trans_sf"/>
</dbReference>
<evidence type="ECO:0000256" key="5">
    <source>
        <dbReference type="SAM" id="MobiDB-lite"/>
    </source>
</evidence>
<evidence type="ECO:0000256" key="6">
    <source>
        <dbReference type="SAM" id="Phobius"/>
    </source>
</evidence>
<dbReference type="AlphaFoldDB" id="L2FI89"/>
<dbReference type="Gene3D" id="1.20.1250.20">
    <property type="entry name" value="MFS general substrate transporter like domains"/>
    <property type="match status" value="1"/>
</dbReference>
<gene>
    <name evidence="7" type="ORF">CGGC5_13094</name>
</gene>
<dbReference type="GO" id="GO:0016020">
    <property type="term" value="C:membrane"/>
    <property type="evidence" value="ECO:0007669"/>
    <property type="project" value="UniProtKB-SubCell"/>
</dbReference>
<evidence type="ECO:0000313" key="7">
    <source>
        <dbReference type="EMBL" id="ELA25865.1"/>
    </source>
</evidence>
<feature type="compositionally biased region" description="Basic and acidic residues" evidence="5">
    <location>
        <begin position="99"/>
        <end position="117"/>
    </location>
</feature>
<dbReference type="Pfam" id="PF00083">
    <property type="entry name" value="Sugar_tr"/>
    <property type="match status" value="1"/>
</dbReference>
<keyword evidence="2 6" id="KW-0812">Transmembrane</keyword>
<evidence type="ECO:0000256" key="4">
    <source>
        <dbReference type="ARBA" id="ARBA00023136"/>
    </source>
</evidence>
<dbReference type="HOGENOM" id="CLU_2084701_0_0_1"/>
<feature type="region of interest" description="Disordered" evidence="5">
    <location>
        <begin position="84"/>
        <end position="117"/>
    </location>
</feature>
<dbReference type="InterPro" id="IPR005828">
    <property type="entry name" value="MFS_sugar_transport-like"/>
</dbReference>